<dbReference type="OrthoDB" id="498026at2759"/>
<evidence type="ECO:0000313" key="11">
    <source>
        <dbReference type="EMBL" id="EEH56222.1"/>
    </source>
</evidence>
<dbReference type="EMBL" id="GG663740">
    <property type="protein sequence ID" value="EEH56222.1"/>
    <property type="molecule type" value="Genomic_DNA"/>
</dbReference>
<dbReference type="PANTHER" id="PTHR15263:SF1">
    <property type="entry name" value="NF-KAPPA-B INHIBITOR-LIKE PROTEIN 1"/>
    <property type="match status" value="1"/>
</dbReference>
<feature type="region of interest" description="Disordered" evidence="10">
    <location>
        <begin position="269"/>
        <end position="303"/>
    </location>
</feature>
<dbReference type="Gene3D" id="1.25.40.20">
    <property type="entry name" value="Ankyrin repeat-containing domain"/>
    <property type="match status" value="1"/>
</dbReference>
<dbReference type="GO" id="GO:0005634">
    <property type="term" value="C:nucleus"/>
    <property type="evidence" value="ECO:0007669"/>
    <property type="project" value="UniProtKB-SubCell"/>
</dbReference>
<feature type="compositionally biased region" description="Low complexity" evidence="10">
    <location>
        <begin position="1"/>
        <end position="10"/>
    </location>
</feature>
<dbReference type="PROSITE" id="PS50297">
    <property type="entry name" value="ANK_REP_REGION"/>
    <property type="match status" value="1"/>
</dbReference>
<dbReference type="SUPFAM" id="SSF48403">
    <property type="entry name" value="Ankyrin repeat"/>
    <property type="match status" value="1"/>
</dbReference>
<feature type="compositionally biased region" description="Basic and acidic residues" evidence="10">
    <location>
        <begin position="277"/>
        <end position="303"/>
    </location>
</feature>
<evidence type="ECO:0000256" key="8">
    <source>
        <dbReference type="ARBA" id="ARBA00030802"/>
    </source>
</evidence>
<feature type="region of interest" description="Disordered" evidence="10">
    <location>
        <begin position="1"/>
        <end position="21"/>
    </location>
</feature>
<feature type="repeat" description="ANK" evidence="9">
    <location>
        <begin position="97"/>
        <end position="131"/>
    </location>
</feature>
<keyword evidence="12" id="KW-1185">Reference proteome</keyword>
<feature type="region of interest" description="Disordered" evidence="10">
    <location>
        <begin position="120"/>
        <end position="182"/>
    </location>
</feature>
<dbReference type="InterPro" id="IPR002110">
    <property type="entry name" value="Ankyrin_rpt"/>
</dbReference>
<dbReference type="InterPro" id="IPR038753">
    <property type="entry name" value="NFKBIL1"/>
</dbReference>
<dbReference type="Proteomes" id="UP000001876">
    <property type="component" value="Unassembled WGS sequence"/>
</dbReference>
<protein>
    <recommendedName>
        <fullName evidence="2">NF-kappa-B inhibitor-like protein 1</fullName>
    </recommendedName>
    <alternativeName>
        <fullName evidence="7">Inhibitor of kappa B-like protein</fullName>
    </alternativeName>
    <alternativeName>
        <fullName evidence="8">Nuclear factor of kappa light polypeptide gene enhancer in B-cells inhibitor-like 1</fullName>
    </alternativeName>
</protein>
<evidence type="ECO:0000256" key="1">
    <source>
        <dbReference type="ARBA" id="ARBA00004123"/>
    </source>
</evidence>
<gene>
    <name evidence="11" type="ORF">MICPUCDRAFT_58571</name>
</gene>
<dbReference type="Pfam" id="PF13857">
    <property type="entry name" value="Ank_5"/>
    <property type="match status" value="1"/>
</dbReference>
<evidence type="ECO:0000256" key="4">
    <source>
        <dbReference type="ARBA" id="ARBA00022737"/>
    </source>
</evidence>
<feature type="compositionally biased region" description="Basic and acidic residues" evidence="10">
    <location>
        <begin position="141"/>
        <end position="166"/>
    </location>
</feature>
<evidence type="ECO:0000256" key="2">
    <source>
        <dbReference type="ARBA" id="ARBA00014259"/>
    </source>
</evidence>
<dbReference type="PANTHER" id="PTHR15263">
    <property type="entry name" value="I-KAPPA-B-LIKE PROTEIN IKBL"/>
    <property type="match status" value="1"/>
</dbReference>
<dbReference type="GO" id="GO:0043124">
    <property type="term" value="P:negative regulation of canonical NF-kappaB signal transduction"/>
    <property type="evidence" value="ECO:0007669"/>
    <property type="project" value="InterPro"/>
</dbReference>
<keyword evidence="5 9" id="KW-0040">ANK repeat</keyword>
<dbReference type="KEGG" id="mpp:MICPUCDRAFT_58571"/>
<proteinExistence type="predicted"/>
<evidence type="ECO:0000256" key="9">
    <source>
        <dbReference type="PROSITE-ProRule" id="PRU00023"/>
    </source>
</evidence>
<feature type="repeat" description="ANK" evidence="9">
    <location>
        <begin position="64"/>
        <end position="96"/>
    </location>
</feature>
<evidence type="ECO:0000313" key="12">
    <source>
        <dbReference type="Proteomes" id="UP000001876"/>
    </source>
</evidence>
<dbReference type="AlphaFoldDB" id="C1MTV8"/>
<keyword evidence="4" id="KW-0677">Repeat</keyword>
<evidence type="ECO:0000256" key="6">
    <source>
        <dbReference type="ARBA" id="ARBA00023242"/>
    </source>
</evidence>
<sequence>MGRGGSPSSSGRDDGELSGDAKTYQKLLRGARKGSLHRVKKYAKRLRRAPAVDLETRSAVQLDRARTALHLACDAGADDVIAWLLKRGADVAAVDADGNTPAHLLARHAAVRDRAVERLRKHGASAHARNARGETPTALAERAHEAHAASARAHAERRAERRRAESGGRGLGGGGGDDDGYEGFGDASARAAANEARRWREKLMDAAFAGGEIDEFGGGGGGVEAGESHRAFFESYGDEDDPDAYRWREEEEAYRRYVEEGISARKRKRVSETLDGNPRRSREDVARAHADATRARDAEAQRVLDDARRQDAEWREKTSRNAAAAAAASYRERWGRAAAMIDGGAVDLRLTDVPWPVSARVLTGDAVAAKRALRAALTRGAAGAAESRKARSIHWSPYDPVGVVNADP</sequence>
<dbReference type="SMART" id="SM00248">
    <property type="entry name" value="ANK"/>
    <property type="match status" value="2"/>
</dbReference>
<evidence type="ECO:0000256" key="10">
    <source>
        <dbReference type="SAM" id="MobiDB-lite"/>
    </source>
</evidence>
<dbReference type="PROSITE" id="PS50088">
    <property type="entry name" value="ANK_REPEAT"/>
    <property type="match status" value="2"/>
</dbReference>
<accession>C1MTV8</accession>
<dbReference type="STRING" id="564608.C1MTV8"/>
<evidence type="ECO:0000256" key="7">
    <source>
        <dbReference type="ARBA" id="ARBA00030621"/>
    </source>
</evidence>
<evidence type="ECO:0000256" key="5">
    <source>
        <dbReference type="ARBA" id="ARBA00023043"/>
    </source>
</evidence>
<dbReference type="InterPro" id="IPR036770">
    <property type="entry name" value="Ankyrin_rpt-contain_sf"/>
</dbReference>
<name>C1MTV8_MICPC</name>
<dbReference type="RefSeq" id="XP_003059090.1">
    <property type="nucleotide sequence ID" value="XM_003059044.1"/>
</dbReference>
<comment type="subcellular location">
    <subcellularLocation>
        <location evidence="1">Nucleus</location>
    </subcellularLocation>
</comment>
<evidence type="ECO:0000256" key="3">
    <source>
        <dbReference type="ARBA" id="ARBA00022553"/>
    </source>
</evidence>
<reference evidence="11 12" key="1">
    <citation type="journal article" date="2009" name="Science">
        <title>Green evolution and dynamic adaptations revealed by genomes of the marine picoeukaryotes Micromonas.</title>
        <authorList>
            <person name="Worden A.Z."/>
            <person name="Lee J.H."/>
            <person name="Mock T."/>
            <person name="Rouze P."/>
            <person name="Simmons M.P."/>
            <person name="Aerts A.L."/>
            <person name="Allen A.E."/>
            <person name="Cuvelier M.L."/>
            <person name="Derelle E."/>
            <person name="Everett M.V."/>
            <person name="Foulon E."/>
            <person name="Grimwood J."/>
            <person name="Gundlach H."/>
            <person name="Henrissat B."/>
            <person name="Napoli C."/>
            <person name="McDonald S.M."/>
            <person name="Parker M.S."/>
            <person name="Rombauts S."/>
            <person name="Salamov A."/>
            <person name="Von Dassow P."/>
            <person name="Badger J.H."/>
            <person name="Coutinho P.M."/>
            <person name="Demir E."/>
            <person name="Dubchak I."/>
            <person name="Gentemann C."/>
            <person name="Eikrem W."/>
            <person name="Gready J.E."/>
            <person name="John U."/>
            <person name="Lanier W."/>
            <person name="Lindquist E.A."/>
            <person name="Lucas S."/>
            <person name="Mayer K.F."/>
            <person name="Moreau H."/>
            <person name="Not F."/>
            <person name="Otillar R."/>
            <person name="Panaud O."/>
            <person name="Pangilinan J."/>
            <person name="Paulsen I."/>
            <person name="Piegu B."/>
            <person name="Poliakov A."/>
            <person name="Robbens S."/>
            <person name="Schmutz J."/>
            <person name="Toulza E."/>
            <person name="Wyss T."/>
            <person name="Zelensky A."/>
            <person name="Zhou K."/>
            <person name="Armbrust E.V."/>
            <person name="Bhattacharya D."/>
            <person name="Goodenough U.W."/>
            <person name="Van de Peer Y."/>
            <person name="Grigoriev I.V."/>
        </authorList>
    </citation>
    <scope>NUCLEOTIDE SEQUENCE [LARGE SCALE GENOMIC DNA]</scope>
    <source>
        <strain evidence="11 12">CCMP1545</strain>
    </source>
</reference>
<keyword evidence="6" id="KW-0539">Nucleus</keyword>
<organism evidence="12">
    <name type="scientific">Micromonas pusilla (strain CCMP1545)</name>
    <name type="common">Picoplanktonic green alga</name>
    <dbReference type="NCBI Taxonomy" id="564608"/>
    <lineage>
        <taxon>Eukaryota</taxon>
        <taxon>Viridiplantae</taxon>
        <taxon>Chlorophyta</taxon>
        <taxon>Mamiellophyceae</taxon>
        <taxon>Mamiellales</taxon>
        <taxon>Mamiellaceae</taxon>
        <taxon>Micromonas</taxon>
    </lineage>
</organism>
<dbReference type="GeneID" id="9684522"/>
<keyword evidence="3" id="KW-0597">Phosphoprotein</keyword>